<evidence type="ECO:0000313" key="3">
    <source>
        <dbReference type="Proteomes" id="UP000198598"/>
    </source>
</evidence>
<feature type="signal peptide" evidence="1">
    <location>
        <begin position="1"/>
        <end position="19"/>
    </location>
</feature>
<evidence type="ECO:0000313" key="2">
    <source>
        <dbReference type="EMBL" id="SFC14082.1"/>
    </source>
</evidence>
<keyword evidence="3" id="KW-1185">Reference proteome</keyword>
<dbReference type="SUPFAM" id="SSF48452">
    <property type="entry name" value="TPR-like"/>
    <property type="match status" value="1"/>
</dbReference>
<name>A0A1I1GS23_9BACT</name>
<accession>A0A1I1GS23</accession>
<dbReference type="STRING" id="662367.SAMN05216167_101538"/>
<proteinExistence type="predicted"/>
<dbReference type="InterPro" id="IPR011990">
    <property type="entry name" value="TPR-like_helical_dom_sf"/>
</dbReference>
<dbReference type="Pfam" id="PF20329">
    <property type="entry name" value="DUF6624"/>
    <property type="match status" value="1"/>
</dbReference>
<dbReference type="EMBL" id="FOLQ01000001">
    <property type="protein sequence ID" value="SFC14082.1"/>
    <property type="molecule type" value="Genomic_DNA"/>
</dbReference>
<dbReference type="InterPro" id="IPR046732">
    <property type="entry name" value="DUF6624"/>
</dbReference>
<protein>
    <submittedName>
        <fullName evidence="2">Uncharacterized protein</fullName>
    </submittedName>
</protein>
<keyword evidence="1" id="KW-0732">Signal</keyword>
<dbReference type="OrthoDB" id="1164858at2"/>
<organism evidence="2 3">
    <name type="scientific">Spirosoma endophyticum</name>
    <dbReference type="NCBI Taxonomy" id="662367"/>
    <lineage>
        <taxon>Bacteria</taxon>
        <taxon>Pseudomonadati</taxon>
        <taxon>Bacteroidota</taxon>
        <taxon>Cytophagia</taxon>
        <taxon>Cytophagales</taxon>
        <taxon>Cytophagaceae</taxon>
        <taxon>Spirosoma</taxon>
    </lineage>
</organism>
<evidence type="ECO:0000256" key="1">
    <source>
        <dbReference type="SAM" id="SignalP"/>
    </source>
</evidence>
<reference evidence="2 3" key="1">
    <citation type="submission" date="2016-10" db="EMBL/GenBank/DDBJ databases">
        <authorList>
            <person name="de Groot N.N."/>
        </authorList>
    </citation>
    <scope>NUCLEOTIDE SEQUENCE [LARGE SCALE GENOMIC DNA]</scope>
    <source>
        <strain evidence="2 3">DSM 26130</strain>
    </source>
</reference>
<dbReference type="RefSeq" id="WP_093822886.1">
    <property type="nucleotide sequence ID" value="NZ_FOLQ01000001.1"/>
</dbReference>
<sequence length="316" mass="35881">MRYVLILALAGFLVQPSSAQTTYAVDDTAYVKAVENAFASLKQGDCKTCLAQYQRAFAISKKSAMSTLRAAVCAYQCQQTELARIYISKATSIDFWISEDIWENRNDYPEFEILRASSLMADFQASVDKQKITEGRNPILERELKEIFRADNQPRLRLDSIGRQYGFNSPQTKSLWTEISRVDSINLSKIERILQQYGYPGKHLVGEKQNITAWLVIQHSPLAIQEKYLPMIQKAADQGELNKSSAALLVDRIRVYKGQKQLYGSQVRLGAGANDKNSFDPIEDEINVDKRRADVGLPPIKDYARQWGIEYIPPKK</sequence>
<dbReference type="AlphaFoldDB" id="A0A1I1GS23"/>
<feature type="chain" id="PRO_5011640914" evidence="1">
    <location>
        <begin position="20"/>
        <end position="316"/>
    </location>
</feature>
<gene>
    <name evidence="2" type="ORF">SAMN05216167_101538</name>
</gene>
<dbReference type="Proteomes" id="UP000198598">
    <property type="component" value="Unassembled WGS sequence"/>
</dbReference>